<accession>A0ACA9SIZ8</accession>
<dbReference type="EMBL" id="CAJVQC010126444">
    <property type="protein sequence ID" value="CAG8840354.1"/>
    <property type="molecule type" value="Genomic_DNA"/>
</dbReference>
<organism evidence="1 2">
    <name type="scientific">Racocetra persica</name>
    <dbReference type="NCBI Taxonomy" id="160502"/>
    <lineage>
        <taxon>Eukaryota</taxon>
        <taxon>Fungi</taxon>
        <taxon>Fungi incertae sedis</taxon>
        <taxon>Mucoromycota</taxon>
        <taxon>Glomeromycotina</taxon>
        <taxon>Glomeromycetes</taxon>
        <taxon>Diversisporales</taxon>
        <taxon>Gigasporaceae</taxon>
        <taxon>Racocetra</taxon>
    </lineage>
</organism>
<keyword evidence="2" id="KW-1185">Reference proteome</keyword>
<feature type="non-terminal residue" evidence="1">
    <location>
        <position position="1"/>
    </location>
</feature>
<proteinExistence type="predicted"/>
<protein>
    <submittedName>
        <fullName evidence="1">2284_t:CDS:1</fullName>
    </submittedName>
</protein>
<gene>
    <name evidence="1" type="ORF">RPERSI_LOCUS31402</name>
</gene>
<sequence length="86" mass="9794">FSSDYIPARDECDYCGTLLNLPSLNPIDDKDLVEGNYKSKRRKKSKNAETENLSLEDNILAQLEKDKSALNRVDEACKIAIDRFLN</sequence>
<name>A0ACA9SIZ8_9GLOM</name>
<feature type="non-terminal residue" evidence="1">
    <location>
        <position position="86"/>
    </location>
</feature>
<reference evidence="1" key="1">
    <citation type="submission" date="2021-06" db="EMBL/GenBank/DDBJ databases">
        <authorList>
            <person name="Kallberg Y."/>
            <person name="Tangrot J."/>
            <person name="Rosling A."/>
        </authorList>
    </citation>
    <scope>NUCLEOTIDE SEQUENCE</scope>
    <source>
        <strain evidence="1">MA461A</strain>
    </source>
</reference>
<dbReference type="Proteomes" id="UP000789920">
    <property type="component" value="Unassembled WGS sequence"/>
</dbReference>
<comment type="caution">
    <text evidence="1">The sequence shown here is derived from an EMBL/GenBank/DDBJ whole genome shotgun (WGS) entry which is preliminary data.</text>
</comment>
<evidence type="ECO:0000313" key="2">
    <source>
        <dbReference type="Proteomes" id="UP000789920"/>
    </source>
</evidence>
<evidence type="ECO:0000313" key="1">
    <source>
        <dbReference type="EMBL" id="CAG8840354.1"/>
    </source>
</evidence>